<sequence length="113" mass="12049">MSGQISAIIYFNGKGIASTSSGWQSTCDFRGFNKSTRRVDVLPTTSTGEGTPDMENVGGSKNEDGNESNVDSVREPSANGSEVALFSEPELVTIEPEDGEGGEDEEKDPRFIP</sequence>
<comment type="caution">
    <text evidence="2">The sequence shown here is derived from an EMBL/GenBank/DDBJ whole genome shotgun (WGS) entry which is preliminary data.</text>
</comment>
<evidence type="ECO:0000313" key="3">
    <source>
        <dbReference type="Proteomes" id="UP001358586"/>
    </source>
</evidence>
<protein>
    <submittedName>
        <fullName evidence="2">Uncharacterized protein</fullName>
    </submittedName>
</protein>
<reference evidence="2 3" key="1">
    <citation type="submission" date="2023-03" db="EMBL/GenBank/DDBJ databases">
        <title>WGS of Gossypium arboreum.</title>
        <authorList>
            <person name="Yu D."/>
        </authorList>
    </citation>
    <scope>NUCLEOTIDE SEQUENCE [LARGE SCALE GENOMIC DNA]</scope>
    <source>
        <tissue evidence="2">Leaf</tissue>
    </source>
</reference>
<feature type="compositionally biased region" description="Acidic residues" evidence="1">
    <location>
        <begin position="95"/>
        <end position="106"/>
    </location>
</feature>
<name>A0ABR0NH05_GOSAR</name>
<dbReference type="EMBL" id="JARKNE010000010">
    <property type="protein sequence ID" value="KAK5794292.1"/>
    <property type="molecule type" value="Genomic_DNA"/>
</dbReference>
<feature type="region of interest" description="Disordered" evidence="1">
    <location>
        <begin position="34"/>
        <end position="113"/>
    </location>
</feature>
<gene>
    <name evidence="2" type="ORF">PVK06_035511</name>
</gene>
<keyword evidence="3" id="KW-1185">Reference proteome</keyword>
<evidence type="ECO:0000313" key="2">
    <source>
        <dbReference type="EMBL" id="KAK5794292.1"/>
    </source>
</evidence>
<proteinExistence type="predicted"/>
<dbReference type="Proteomes" id="UP001358586">
    <property type="component" value="Chromosome 10"/>
</dbReference>
<evidence type="ECO:0000256" key="1">
    <source>
        <dbReference type="SAM" id="MobiDB-lite"/>
    </source>
</evidence>
<accession>A0ABR0NH05</accession>
<organism evidence="2 3">
    <name type="scientific">Gossypium arboreum</name>
    <name type="common">Tree cotton</name>
    <name type="synonym">Gossypium nanking</name>
    <dbReference type="NCBI Taxonomy" id="29729"/>
    <lineage>
        <taxon>Eukaryota</taxon>
        <taxon>Viridiplantae</taxon>
        <taxon>Streptophyta</taxon>
        <taxon>Embryophyta</taxon>
        <taxon>Tracheophyta</taxon>
        <taxon>Spermatophyta</taxon>
        <taxon>Magnoliopsida</taxon>
        <taxon>eudicotyledons</taxon>
        <taxon>Gunneridae</taxon>
        <taxon>Pentapetalae</taxon>
        <taxon>rosids</taxon>
        <taxon>malvids</taxon>
        <taxon>Malvales</taxon>
        <taxon>Malvaceae</taxon>
        <taxon>Malvoideae</taxon>
        <taxon>Gossypium</taxon>
    </lineage>
</organism>